<feature type="compositionally biased region" description="Basic and acidic residues" evidence="1">
    <location>
        <begin position="207"/>
        <end position="217"/>
    </location>
</feature>
<dbReference type="Proteomes" id="UP000198280">
    <property type="component" value="Unassembled WGS sequence"/>
</dbReference>
<feature type="compositionally biased region" description="Low complexity" evidence="1">
    <location>
        <begin position="63"/>
        <end position="88"/>
    </location>
</feature>
<feature type="region of interest" description="Disordered" evidence="1">
    <location>
        <begin position="207"/>
        <end position="244"/>
    </location>
</feature>
<evidence type="ECO:0000313" key="2">
    <source>
        <dbReference type="EMBL" id="SNT02763.1"/>
    </source>
</evidence>
<organism evidence="2 3">
    <name type="scientific">Actinacidiphila glaucinigra</name>
    <dbReference type="NCBI Taxonomy" id="235986"/>
    <lineage>
        <taxon>Bacteria</taxon>
        <taxon>Bacillati</taxon>
        <taxon>Actinomycetota</taxon>
        <taxon>Actinomycetes</taxon>
        <taxon>Kitasatosporales</taxon>
        <taxon>Streptomycetaceae</taxon>
        <taxon>Actinacidiphila</taxon>
    </lineage>
</organism>
<accession>A0A239JBU1</accession>
<evidence type="ECO:0000256" key="1">
    <source>
        <dbReference type="SAM" id="MobiDB-lite"/>
    </source>
</evidence>
<dbReference type="EMBL" id="FZOF01000012">
    <property type="protein sequence ID" value="SNT02763.1"/>
    <property type="molecule type" value="Genomic_DNA"/>
</dbReference>
<name>A0A239JBU1_9ACTN</name>
<protein>
    <submittedName>
        <fullName evidence="2">Uncharacterized protein</fullName>
    </submittedName>
</protein>
<reference evidence="2 3" key="1">
    <citation type="submission" date="2017-06" db="EMBL/GenBank/DDBJ databases">
        <authorList>
            <person name="Kim H.J."/>
            <person name="Triplett B.A."/>
        </authorList>
    </citation>
    <scope>NUCLEOTIDE SEQUENCE [LARGE SCALE GENOMIC DNA]</scope>
    <source>
        <strain evidence="2 3">CGMCC 4.1858</strain>
    </source>
</reference>
<proteinExistence type="predicted"/>
<sequence length="341" mass="36191">MSPTRKEPFPYRSRPTGVLPGSLRKAVSATLLAASLTTLSAACGPQQPATGVPPSDNAGGGPSPSAIASVSAHPAPSASASAAQSVPSDGTVSTRRVYFTETTRGVPAVHTVLDGERDLSRFPGYFMRSAPEIADDIARRAARTDFSRSVLVAWTRTTGCNSTRDAALFRSGDRLVLGLAQTPMGQCLVANRVVVVFEVPRDRMPKRPRFAQEENTRADPPAPGSTVAFGGLEDMRKPGGRRSSEVTSARQLDAFLAGLPRKGAAALREQLARHPRRGDERRFGFVLTGCGPTGAVLTIGRRELSAAPTGDETKRCIQVEHYAAVLAVPSRLVPERAQLID</sequence>
<feature type="region of interest" description="Disordered" evidence="1">
    <location>
        <begin position="45"/>
        <end position="92"/>
    </location>
</feature>
<feature type="region of interest" description="Disordered" evidence="1">
    <location>
        <begin position="1"/>
        <end position="20"/>
    </location>
</feature>
<dbReference type="AlphaFoldDB" id="A0A239JBU1"/>
<evidence type="ECO:0000313" key="3">
    <source>
        <dbReference type="Proteomes" id="UP000198280"/>
    </source>
</evidence>
<gene>
    <name evidence="2" type="ORF">SAMN05216252_112163</name>
</gene>
<keyword evidence="3" id="KW-1185">Reference proteome</keyword>